<gene>
    <name evidence="2" type="ORF">WN944_013235</name>
</gene>
<reference evidence="2 3" key="1">
    <citation type="submission" date="2024-05" db="EMBL/GenBank/DDBJ databases">
        <title>Haplotype-resolved chromosome-level genome assembly of Huyou (Citrus changshanensis).</title>
        <authorList>
            <person name="Miao C."/>
            <person name="Chen W."/>
            <person name="Wu Y."/>
            <person name="Wang L."/>
            <person name="Zhao S."/>
            <person name="Grierson D."/>
            <person name="Xu C."/>
            <person name="Chen K."/>
        </authorList>
    </citation>
    <scope>NUCLEOTIDE SEQUENCE [LARGE SCALE GENOMIC DNA]</scope>
    <source>
        <strain evidence="2">01-14</strain>
        <tissue evidence="2">Leaf</tissue>
    </source>
</reference>
<sequence>MAQLSYVMVTLFCLIISWAHLTTLDTTHLIMPSSYSFTALQSRIDRERKLHKCKSRTASAFRIQTLSLRPLFFFCGFSKGRQWHSALQYLS</sequence>
<keyword evidence="3" id="KW-1185">Reference proteome</keyword>
<feature type="signal peptide" evidence="1">
    <location>
        <begin position="1"/>
        <end position="19"/>
    </location>
</feature>
<evidence type="ECO:0008006" key="4">
    <source>
        <dbReference type="Google" id="ProtNLM"/>
    </source>
</evidence>
<comment type="caution">
    <text evidence="2">The sequence shown here is derived from an EMBL/GenBank/DDBJ whole genome shotgun (WGS) entry which is preliminary data.</text>
</comment>
<protein>
    <recommendedName>
        <fullName evidence="4">Secreted protein</fullName>
    </recommendedName>
</protein>
<keyword evidence="1" id="KW-0732">Signal</keyword>
<evidence type="ECO:0000313" key="2">
    <source>
        <dbReference type="EMBL" id="KAK9198052.1"/>
    </source>
</evidence>
<dbReference type="AlphaFoldDB" id="A0AAP0QNU8"/>
<evidence type="ECO:0000256" key="1">
    <source>
        <dbReference type="SAM" id="SignalP"/>
    </source>
</evidence>
<organism evidence="2 3">
    <name type="scientific">Citrus x changshan-huyou</name>
    <dbReference type="NCBI Taxonomy" id="2935761"/>
    <lineage>
        <taxon>Eukaryota</taxon>
        <taxon>Viridiplantae</taxon>
        <taxon>Streptophyta</taxon>
        <taxon>Embryophyta</taxon>
        <taxon>Tracheophyta</taxon>
        <taxon>Spermatophyta</taxon>
        <taxon>Magnoliopsida</taxon>
        <taxon>eudicotyledons</taxon>
        <taxon>Gunneridae</taxon>
        <taxon>Pentapetalae</taxon>
        <taxon>rosids</taxon>
        <taxon>malvids</taxon>
        <taxon>Sapindales</taxon>
        <taxon>Rutaceae</taxon>
        <taxon>Aurantioideae</taxon>
        <taxon>Citrus</taxon>
    </lineage>
</organism>
<dbReference type="EMBL" id="JBCGBO010000005">
    <property type="protein sequence ID" value="KAK9198052.1"/>
    <property type="molecule type" value="Genomic_DNA"/>
</dbReference>
<dbReference type="Proteomes" id="UP001428341">
    <property type="component" value="Unassembled WGS sequence"/>
</dbReference>
<feature type="chain" id="PRO_5043009087" description="Secreted protein" evidence="1">
    <location>
        <begin position="20"/>
        <end position="91"/>
    </location>
</feature>
<accession>A0AAP0QNU8</accession>
<proteinExistence type="predicted"/>
<evidence type="ECO:0000313" key="3">
    <source>
        <dbReference type="Proteomes" id="UP001428341"/>
    </source>
</evidence>
<name>A0AAP0QNU8_9ROSI</name>